<dbReference type="EMBL" id="JALJOT010000004">
    <property type="protein sequence ID" value="KAK9916068.1"/>
    <property type="molecule type" value="Genomic_DNA"/>
</dbReference>
<evidence type="ECO:0000256" key="3">
    <source>
        <dbReference type="ARBA" id="ARBA00022679"/>
    </source>
</evidence>
<evidence type="ECO:0000256" key="1">
    <source>
        <dbReference type="ARBA" id="ARBA00008361"/>
    </source>
</evidence>
<proteinExistence type="inferred from homology"/>
<keyword evidence="2" id="KW-0489">Methyltransferase</keyword>
<reference evidence="6 7" key="1">
    <citation type="journal article" date="2024" name="Nat. Commun.">
        <title>Phylogenomics reveals the evolutionary origins of lichenization in chlorophyte algae.</title>
        <authorList>
            <person name="Puginier C."/>
            <person name="Libourel C."/>
            <person name="Otte J."/>
            <person name="Skaloud P."/>
            <person name="Haon M."/>
            <person name="Grisel S."/>
            <person name="Petersen M."/>
            <person name="Berrin J.G."/>
            <person name="Delaux P.M."/>
            <person name="Dal Grande F."/>
            <person name="Keller J."/>
        </authorList>
    </citation>
    <scope>NUCLEOTIDE SEQUENCE [LARGE SCALE GENOMIC DNA]</scope>
    <source>
        <strain evidence="6 7">SAG 216-7</strain>
    </source>
</reference>
<feature type="domain" description="Methyltransferase" evidence="5">
    <location>
        <begin position="165"/>
        <end position="284"/>
    </location>
</feature>
<dbReference type="Proteomes" id="UP001491310">
    <property type="component" value="Unassembled WGS sequence"/>
</dbReference>
<evidence type="ECO:0000259" key="5">
    <source>
        <dbReference type="Pfam" id="PF13847"/>
    </source>
</evidence>
<dbReference type="Pfam" id="PF13847">
    <property type="entry name" value="Methyltransf_31"/>
    <property type="match status" value="1"/>
</dbReference>
<comment type="similarity">
    <text evidence="1">Belongs to the methyltransferase superfamily.</text>
</comment>
<dbReference type="PANTHER" id="PTHR12176:SF80">
    <property type="entry name" value="EEF1A LYSINE METHYLTRANSFERASE 4"/>
    <property type="match status" value="1"/>
</dbReference>
<dbReference type="PANTHER" id="PTHR12176">
    <property type="entry name" value="SAM-DEPENDENT METHYLTRANSFERASE SUPERFAMILY PROTEIN"/>
    <property type="match status" value="1"/>
</dbReference>
<evidence type="ECO:0000256" key="4">
    <source>
        <dbReference type="SAM" id="MobiDB-lite"/>
    </source>
</evidence>
<accession>A0ABR2YW91</accession>
<protein>
    <recommendedName>
        <fullName evidence="5">Methyltransferase domain-containing protein</fullName>
    </recommendedName>
</protein>
<keyword evidence="3" id="KW-0808">Transferase</keyword>
<evidence type="ECO:0000313" key="7">
    <source>
        <dbReference type="Proteomes" id="UP001491310"/>
    </source>
</evidence>
<keyword evidence="7" id="KW-1185">Reference proteome</keyword>
<dbReference type="InterPro" id="IPR029063">
    <property type="entry name" value="SAM-dependent_MTases_sf"/>
</dbReference>
<gene>
    <name evidence="6" type="ORF">WJX75_008148</name>
</gene>
<dbReference type="Gene3D" id="3.40.50.150">
    <property type="entry name" value="Vaccinia Virus protein VP39"/>
    <property type="match status" value="1"/>
</dbReference>
<name>A0ABR2YW91_9CHLO</name>
<feature type="region of interest" description="Disordered" evidence="4">
    <location>
        <begin position="327"/>
        <end position="347"/>
    </location>
</feature>
<dbReference type="InterPro" id="IPR051419">
    <property type="entry name" value="Lys/N-term_MeTrsfase_sf"/>
</dbReference>
<evidence type="ECO:0000256" key="2">
    <source>
        <dbReference type="ARBA" id="ARBA00022603"/>
    </source>
</evidence>
<sequence>MSSDCLSEDFKTIQGAERDIVRAVQVAGEVVQELTKLGDADQAVVESKSKEFLGIVKGVQEVLLPATAKFAKVIPDERNQYRLHAQEYLRSLKQDLFDRKQSPATDQDQLIEEAAVQPSFLPDHNSQYLDAKYWDERFQKEEQYEWFKGYKEFSHLITPHLQPTSKILVLGCGNSSLTADLYSGGFHCLTSVDLSPAVIQRMQHRAINKGMGAIEWRVADMLDLPYADGSFDAVIEKGTMDVLFVDNDSPWSPRPEVCARVHRMLAETHRVLARDGVFISVTFVQPHFRRPFLQALQYDWGMDVATFGEGFHYFVYAMRKGKRVESDAAAGDQGTNGGSERVTLKESPIHEHMEQDDYLLRMSM</sequence>
<dbReference type="SUPFAM" id="SSF53335">
    <property type="entry name" value="S-adenosyl-L-methionine-dependent methyltransferases"/>
    <property type="match status" value="1"/>
</dbReference>
<dbReference type="InterPro" id="IPR025714">
    <property type="entry name" value="Methyltranfer_dom"/>
</dbReference>
<dbReference type="CDD" id="cd02440">
    <property type="entry name" value="AdoMet_MTases"/>
    <property type="match status" value="1"/>
</dbReference>
<evidence type="ECO:0000313" key="6">
    <source>
        <dbReference type="EMBL" id="KAK9916068.1"/>
    </source>
</evidence>
<comment type="caution">
    <text evidence="6">The sequence shown here is derived from an EMBL/GenBank/DDBJ whole genome shotgun (WGS) entry which is preliminary data.</text>
</comment>
<organism evidence="6 7">
    <name type="scientific">Coccomyxa subellipsoidea</name>
    <dbReference type="NCBI Taxonomy" id="248742"/>
    <lineage>
        <taxon>Eukaryota</taxon>
        <taxon>Viridiplantae</taxon>
        <taxon>Chlorophyta</taxon>
        <taxon>core chlorophytes</taxon>
        <taxon>Trebouxiophyceae</taxon>
        <taxon>Trebouxiophyceae incertae sedis</taxon>
        <taxon>Coccomyxaceae</taxon>
        <taxon>Coccomyxa</taxon>
    </lineage>
</organism>